<proteinExistence type="evidence at transcript level"/>
<protein>
    <submittedName>
        <fullName evidence="2">Reverse transcriptase</fullName>
    </submittedName>
</protein>
<keyword evidence="2" id="KW-0808">Transferase</keyword>
<feature type="domain" description="Reverse transcriptase" evidence="1">
    <location>
        <begin position="39"/>
        <end position="309"/>
    </location>
</feature>
<dbReference type="EMBL" id="LR791128">
    <property type="protein sequence ID" value="CAB3266990.1"/>
    <property type="molecule type" value="mRNA"/>
</dbReference>
<evidence type="ECO:0000259" key="1">
    <source>
        <dbReference type="PROSITE" id="PS50878"/>
    </source>
</evidence>
<dbReference type="PANTHER" id="PTHR33332">
    <property type="entry name" value="REVERSE TRANSCRIPTASE DOMAIN-CONTAINING PROTEIN"/>
    <property type="match status" value="1"/>
</dbReference>
<dbReference type="Pfam" id="PF00078">
    <property type="entry name" value="RVT_1"/>
    <property type="match status" value="1"/>
</dbReference>
<dbReference type="AlphaFoldDB" id="A0A6F9DVF5"/>
<sequence length="530" mass="61475">MYISTLDSCKSVPSHEIPIKYIKMVKSIISPLLSETFNWCIQHGEYPTELKIAEVIPIHKTGSQVECTNYRPISLLSPFAKIFEKIIYQRLYNYVEKNGMLTTHQYGFRCNRSTSLAIYDIHERVLAALDQKKYTCAIFLDLSKAFDTVDHRVLLWKLEHQYGIRGSPLELFRSYLSHRKQCTRIENVTSKLLNVTCGCPQGSSLAPLFFSLYINDLPTASKFTTKLFADDTCLSMSSESLTDLQANVNKELVYVDNWMRHNKLSLNTSKTTYLLFCPSKRLNTQQFSISIGSQQIQRSTETKYLGVYIDDQLKWEKHIAHVERKLAQACGIMYKLRDYFGQQFLRIIYYSFAYPYLQYAIAAWGSGYAASIKTLNIKHNKILRAITRSPYRCRATPLYHDLRLLKFKDIYKLEVAKLLHSFHTGALPSTYNSLFTPITSVHHYNTRRAENQNYFHPRVNTAFGTRSICHRGPKVWEDLPRDIKSLSRLSSFKKQLRLYLLRQYHPSTIISLSCPRLYQNSYNTACSPTS</sequence>
<evidence type="ECO:0000313" key="2">
    <source>
        <dbReference type="EMBL" id="CAB3266990.1"/>
    </source>
</evidence>
<organism evidence="2">
    <name type="scientific">Phallusia mammillata</name>
    <dbReference type="NCBI Taxonomy" id="59560"/>
    <lineage>
        <taxon>Eukaryota</taxon>
        <taxon>Metazoa</taxon>
        <taxon>Chordata</taxon>
        <taxon>Tunicata</taxon>
        <taxon>Ascidiacea</taxon>
        <taxon>Phlebobranchia</taxon>
        <taxon>Ascidiidae</taxon>
        <taxon>Phallusia</taxon>
    </lineage>
</organism>
<dbReference type="InterPro" id="IPR043502">
    <property type="entry name" value="DNA/RNA_pol_sf"/>
</dbReference>
<keyword evidence="2" id="KW-0695">RNA-directed DNA polymerase</keyword>
<dbReference type="PROSITE" id="PS50878">
    <property type="entry name" value="RT_POL"/>
    <property type="match status" value="1"/>
</dbReference>
<name>A0A6F9DVF5_9ASCI</name>
<accession>A0A6F9DVF5</accession>
<dbReference type="SUPFAM" id="SSF56672">
    <property type="entry name" value="DNA/RNA polymerases"/>
    <property type="match status" value="1"/>
</dbReference>
<dbReference type="GO" id="GO:0003964">
    <property type="term" value="F:RNA-directed DNA polymerase activity"/>
    <property type="evidence" value="ECO:0007669"/>
    <property type="project" value="UniProtKB-KW"/>
</dbReference>
<keyword evidence="2" id="KW-0548">Nucleotidyltransferase</keyword>
<dbReference type="CDD" id="cd01650">
    <property type="entry name" value="RT_nLTR_like"/>
    <property type="match status" value="1"/>
</dbReference>
<gene>
    <name evidence="2" type="primary">Tlr4-002</name>
</gene>
<reference evidence="2" key="1">
    <citation type="submission" date="2020-04" db="EMBL/GenBank/DDBJ databases">
        <authorList>
            <person name="Neveu A P."/>
        </authorList>
    </citation>
    <scope>NUCLEOTIDE SEQUENCE</scope>
    <source>
        <tissue evidence="2">Whole embryo</tissue>
    </source>
</reference>
<dbReference type="InterPro" id="IPR000477">
    <property type="entry name" value="RT_dom"/>
</dbReference>